<keyword evidence="12" id="KW-0902">Two-component regulatory system</keyword>
<dbReference type="InterPro" id="IPR003660">
    <property type="entry name" value="HAMP_dom"/>
</dbReference>
<dbReference type="PANTHER" id="PTHR45528">
    <property type="entry name" value="SENSOR HISTIDINE KINASE CPXA"/>
    <property type="match status" value="1"/>
</dbReference>
<evidence type="ECO:0000256" key="11">
    <source>
        <dbReference type="ARBA" id="ARBA00022989"/>
    </source>
</evidence>
<reference evidence="18 19" key="1">
    <citation type="submission" date="2018-07" db="EMBL/GenBank/DDBJ databases">
        <title>Complete genome sequence of Psychrobacillus sp. PB01, isolated from iceberg, and comparative genome analysis of Psychrobacillus strains.</title>
        <authorList>
            <person name="Lee P.C."/>
        </authorList>
    </citation>
    <scope>NUCLEOTIDE SEQUENCE [LARGE SCALE GENOMIC DNA]</scope>
    <source>
        <strain evidence="18 19">PB01</strain>
    </source>
</reference>
<dbReference type="PANTHER" id="PTHR45528:SF1">
    <property type="entry name" value="SENSOR HISTIDINE KINASE CPXA"/>
    <property type="match status" value="1"/>
</dbReference>
<evidence type="ECO:0000256" key="10">
    <source>
        <dbReference type="ARBA" id="ARBA00022840"/>
    </source>
</evidence>
<dbReference type="GO" id="GO:0005886">
    <property type="term" value="C:plasma membrane"/>
    <property type="evidence" value="ECO:0007669"/>
    <property type="project" value="UniProtKB-SubCell"/>
</dbReference>
<keyword evidence="4" id="KW-1003">Cell membrane</keyword>
<evidence type="ECO:0000256" key="5">
    <source>
        <dbReference type="ARBA" id="ARBA00022553"/>
    </source>
</evidence>
<evidence type="ECO:0000256" key="3">
    <source>
        <dbReference type="ARBA" id="ARBA00012438"/>
    </source>
</evidence>
<evidence type="ECO:0000256" key="6">
    <source>
        <dbReference type="ARBA" id="ARBA00022679"/>
    </source>
</evidence>
<evidence type="ECO:0000256" key="1">
    <source>
        <dbReference type="ARBA" id="ARBA00000085"/>
    </source>
</evidence>
<dbReference type="InterPro" id="IPR003594">
    <property type="entry name" value="HATPase_dom"/>
</dbReference>
<comment type="subcellular location">
    <subcellularLocation>
        <location evidence="2">Cell membrane</location>
        <topology evidence="2">Multi-pass membrane protein</topology>
    </subcellularLocation>
</comment>
<evidence type="ECO:0000256" key="2">
    <source>
        <dbReference type="ARBA" id="ARBA00004651"/>
    </source>
</evidence>
<keyword evidence="8" id="KW-0547">Nucleotide-binding</keyword>
<proteinExistence type="predicted"/>
<dbReference type="AlphaFoldDB" id="A0A5J6SPI4"/>
<protein>
    <recommendedName>
        <fullName evidence="3">histidine kinase</fullName>
        <ecNumber evidence="3">2.7.13.3</ecNumber>
    </recommendedName>
</protein>
<dbReference type="GO" id="GO:0000155">
    <property type="term" value="F:phosphorelay sensor kinase activity"/>
    <property type="evidence" value="ECO:0007669"/>
    <property type="project" value="InterPro"/>
</dbReference>
<evidence type="ECO:0000259" key="16">
    <source>
        <dbReference type="PROSITE" id="PS50109"/>
    </source>
</evidence>
<dbReference type="InterPro" id="IPR005467">
    <property type="entry name" value="His_kinase_dom"/>
</dbReference>
<evidence type="ECO:0000313" key="18">
    <source>
        <dbReference type="EMBL" id="QFF99970.1"/>
    </source>
</evidence>
<keyword evidence="11 15" id="KW-1133">Transmembrane helix</keyword>
<dbReference type="InterPro" id="IPR003661">
    <property type="entry name" value="HisK_dim/P_dom"/>
</dbReference>
<dbReference type="Pfam" id="PF00672">
    <property type="entry name" value="HAMP"/>
    <property type="match status" value="1"/>
</dbReference>
<evidence type="ECO:0000256" key="7">
    <source>
        <dbReference type="ARBA" id="ARBA00022692"/>
    </source>
</evidence>
<name>A0A5J6SPI4_9BACI</name>
<dbReference type="InterPro" id="IPR050398">
    <property type="entry name" value="HssS/ArlS-like"/>
</dbReference>
<sequence>MKIRNKFTVGISSIIICIFIFSILINIFLVDRYYIYEQRKVLDKVASEIQRGTDNLQQIEEKYAVTIVYSKISGSLDQFNERIISEFDRKKIKLNKFWITESTLNTLKDKSVNKLYDQGKSKYQVLTKFIKIDNYIIAIGLPLPHMEATIEIINRFNIFLMTISVILIVLLVVILSKKITRPLESLKVLSQDIANLHFRKEEINTNDEVGELAKSINIMSENLEKAQEEINSQNKRLKELMSDVSHELKTPLSLVKVYEQGISDGLDDGTFRDTIEEQLEKMDLLIEKLLFWTELESTSLNKYPFELGKRVVAIARKYRLILEENDILLSLSLDMDMEYVIHADKAAIDVVLDNIITNAIKYTNDKNIEIALTKNNNSVTLTIVNGVGEMDESDLQNVWRPFYVLEKSRSKELSGTGLGLPIIKSILENHEVDFGFELMNSRLTFFVTFA</sequence>
<dbReference type="PROSITE" id="PS50885">
    <property type="entry name" value="HAMP"/>
    <property type="match status" value="1"/>
</dbReference>
<evidence type="ECO:0000256" key="13">
    <source>
        <dbReference type="ARBA" id="ARBA00023136"/>
    </source>
</evidence>
<evidence type="ECO:0000256" key="14">
    <source>
        <dbReference type="SAM" id="Coils"/>
    </source>
</evidence>
<evidence type="ECO:0000256" key="4">
    <source>
        <dbReference type="ARBA" id="ARBA00022475"/>
    </source>
</evidence>
<keyword evidence="13 15" id="KW-0472">Membrane</keyword>
<dbReference type="GO" id="GO:0005524">
    <property type="term" value="F:ATP binding"/>
    <property type="evidence" value="ECO:0007669"/>
    <property type="project" value="UniProtKB-KW"/>
</dbReference>
<keyword evidence="5" id="KW-0597">Phosphoprotein</keyword>
<keyword evidence="7 15" id="KW-0812">Transmembrane</keyword>
<dbReference type="SUPFAM" id="SSF47384">
    <property type="entry name" value="Homodimeric domain of signal transducing histidine kinase"/>
    <property type="match status" value="1"/>
</dbReference>
<dbReference type="SUPFAM" id="SSF55874">
    <property type="entry name" value="ATPase domain of HSP90 chaperone/DNA topoisomerase II/histidine kinase"/>
    <property type="match status" value="1"/>
</dbReference>
<dbReference type="PROSITE" id="PS50109">
    <property type="entry name" value="HIS_KIN"/>
    <property type="match status" value="1"/>
</dbReference>
<dbReference type="InterPro" id="IPR036097">
    <property type="entry name" value="HisK_dim/P_sf"/>
</dbReference>
<organism evidence="18 19">
    <name type="scientific">Psychrobacillus glaciei</name>
    <dbReference type="NCBI Taxonomy" id="2283160"/>
    <lineage>
        <taxon>Bacteria</taxon>
        <taxon>Bacillati</taxon>
        <taxon>Bacillota</taxon>
        <taxon>Bacilli</taxon>
        <taxon>Bacillales</taxon>
        <taxon>Bacillaceae</taxon>
        <taxon>Psychrobacillus</taxon>
    </lineage>
</organism>
<evidence type="ECO:0000256" key="9">
    <source>
        <dbReference type="ARBA" id="ARBA00022777"/>
    </source>
</evidence>
<gene>
    <name evidence="18" type="ORF">PB01_14695</name>
</gene>
<dbReference type="Gene3D" id="1.10.287.130">
    <property type="match status" value="1"/>
</dbReference>
<keyword evidence="9 18" id="KW-0418">Kinase</keyword>
<feature type="transmembrane region" description="Helical" evidence="15">
    <location>
        <begin position="156"/>
        <end position="175"/>
    </location>
</feature>
<comment type="catalytic activity">
    <reaction evidence="1">
        <text>ATP + protein L-histidine = ADP + protein N-phospho-L-histidine.</text>
        <dbReference type="EC" id="2.7.13.3"/>
    </reaction>
</comment>
<keyword evidence="19" id="KW-1185">Reference proteome</keyword>
<dbReference type="Pfam" id="PF00512">
    <property type="entry name" value="HisKA"/>
    <property type="match status" value="1"/>
</dbReference>
<dbReference type="OrthoDB" id="9762826at2"/>
<dbReference type="SMART" id="SM00387">
    <property type="entry name" value="HATPase_c"/>
    <property type="match status" value="1"/>
</dbReference>
<keyword evidence="10" id="KW-0067">ATP-binding</keyword>
<dbReference type="CDD" id="cd00082">
    <property type="entry name" value="HisKA"/>
    <property type="match status" value="1"/>
</dbReference>
<feature type="domain" description="Histidine kinase" evidence="16">
    <location>
        <begin position="243"/>
        <end position="450"/>
    </location>
</feature>
<dbReference type="EMBL" id="CP031223">
    <property type="protein sequence ID" value="QFF99970.1"/>
    <property type="molecule type" value="Genomic_DNA"/>
</dbReference>
<evidence type="ECO:0000256" key="15">
    <source>
        <dbReference type="SAM" id="Phobius"/>
    </source>
</evidence>
<dbReference type="Pfam" id="PF02518">
    <property type="entry name" value="HATPase_c"/>
    <property type="match status" value="1"/>
</dbReference>
<feature type="coiled-coil region" evidence="14">
    <location>
        <begin position="209"/>
        <end position="243"/>
    </location>
</feature>
<keyword evidence="14" id="KW-0175">Coiled coil</keyword>
<dbReference type="CDD" id="cd06225">
    <property type="entry name" value="HAMP"/>
    <property type="match status" value="1"/>
</dbReference>
<dbReference type="KEGG" id="psyo:PB01_14695"/>
<keyword evidence="6" id="KW-0808">Transferase</keyword>
<accession>A0A5J6SPI4</accession>
<dbReference type="SMART" id="SM00304">
    <property type="entry name" value="HAMP"/>
    <property type="match status" value="1"/>
</dbReference>
<dbReference type="InterPro" id="IPR036890">
    <property type="entry name" value="HATPase_C_sf"/>
</dbReference>
<dbReference type="Proteomes" id="UP000325517">
    <property type="component" value="Chromosome"/>
</dbReference>
<evidence type="ECO:0000259" key="17">
    <source>
        <dbReference type="PROSITE" id="PS50885"/>
    </source>
</evidence>
<evidence type="ECO:0000256" key="8">
    <source>
        <dbReference type="ARBA" id="ARBA00022741"/>
    </source>
</evidence>
<dbReference type="Gene3D" id="3.30.565.10">
    <property type="entry name" value="Histidine kinase-like ATPase, C-terminal domain"/>
    <property type="match status" value="1"/>
</dbReference>
<dbReference type="SUPFAM" id="SSF158472">
    <property type="entry name" value="HAMP domain-like"/>
    <property type="match status" value="1"/>
</dbReference>
<feature type="domain" description="HAMP" evidence="17">
    <location>
        <begin position="177"/>
        <end position="228"/>
    </location>
</feature>
<dbReference type="SMART" id="SM00388">
    <property type="entry name" value="HisKA"/>
    <property type="match status" value="1"/>
</dbReference>
<evidence type="ECO:0000313" key="19">
    <source>
        <dbReference type="Proteomes" id="UP000325517"/>
    </source>
</evidence>
<dbReference type="EC" id="2.7.13.3" evidence="3"/>
<feature type="transmembrane region" description="Helical" evidence="15">
    <location>
        <begin position="7"/>
        <end position="29"/>
    </location>
</feature>
<dbReference type="Gene3D" id="6.10.340.10">
    <property type="match status" value="1"/>
</dbReference>
<evidence type="ECO:0000256" key="12">
    <source>
        <dbReference type="ARBA" id="ARBA00023012"/>
    </source>
</evidence>